<feature type="domain" description="YiaAB two helix" evidence="2">
    <location>
        <begin position="15"/>
        <end position="67"/>
    </location>
</feature>
<dbReference type="STRING" id="1052260.SAMN05660199_03705"/>
<dbReference type="InterPro" id="IPR038972">
    <property type="entry name" value="YiaA-like"/>
</dbReference>
<dbReference type="Proteomes" id="UP000199088">
    <property type="component" value="Unassembled WGS sequence"/>
</dbReference>
<dbReference type="GO" id="GO:0006974">
    <property type="term" value="P:DNA damage response"/>
    <property type="evidence" value="ECO:0007669"/>
    <property type="project" value="TreeGrafter"/>
</dbReference>
<dbReference type="GO" id="GO:0005886">
    <property type="term" value="C:plasma membrane"/>
    <property type="evidence" value="ECO:0007669"/>
    <property type="project" value="TreeGrafter"/>
</dbReference>
<evidence type="ECO:0000256" key="1">
    <source>
        <dbReference type="SAM" id="Phobius"/>
    </source>
</evidence>
<keyword evidence="4" id="KW-1185">Reference proteome</keyword>
<evidence type="ECO:0000313" key="4">
    <source>
        <dbReference type="Proteomes" id="UP000199088"/>
    </source>
</evidence>
<reference evidence="4" key="1">
    <citation type="submission" date="2016-10" db="EMBL/GenBank/DDBJ databases">
        <authorList>
            <person name="Varghese N."/>
            <person name="Submissions S."/>
        </authorList>
    </citation>
    <scope>NUCLEOTIDE SEQUENCE [LARGE SCALE GENOMIC DNA]</scope>
    <source>
        <strain evidence="4">DSM 45843</strain>
    </source>
</reference>
<dbReference type="Pfam" id="PF05360">
    <property type="entry name" value="YiaAB"/>
    <property type="match status" value="1"/>
</dbReference>
<organism evidence="3 4">
    <name type="scientific">Klenkia soli</name>
    <dbReference type="NCBI Taxonomy" id="1052260"/>
    <lineage>
        <taxon>Bacteria</taxon>
        <taxon>Bacillati</taxon>
        <taxon>Actinomycetota</taxon>
        <taxon>Actinomycetes</taxon>
        <taxon>Geodermatophilales</taxon>
        <taxon>Geodermatophilaceae</taxon>
        <taxon>Klenkia</taxon>
    </lineage>
</organism>
<proteinExistence type="predicted"/>
<keyword evidence="1" id="KW-0472">Membrane</keyword>
<name>A0A1H0S0W9_9ACTN</name>
<feature type="transmembrane region" description="Helical" evidence="1">
    <location>
        <begin position="12"/>
        <end position="39"/>
    </location>
</feature>
<dbReference type="RefSeq" id="WP_207500718.1">
    <property type="nucleotide sequence ID" value="NZ_FNIR01000012.1"/>
</dbReference>
<dbReference type="InterPro" id="IPR008024">
    <property type="entry name" value="YiaAB"/>
</dbReference>
<feature type="transmembrane region" description="Helical" evidence="1">
    <location>
        <begin position="45"/>
        <end position="65"/>
    </location>
</feature>
<dbReference type="AlphaFoldDB" id="A0A1H0S0W9"/>
<gene>
    <name evidence="3" type="ORF">SAMN05660199_03705</name>
</gene>
<keyword evidence="1" id="KW-1133">Transmembrane helix</keyword>
<dbReference type="EMBL" id="FNIR01000012">
    <property type="protein sequence ID" value="SDP35275.1"/>
    <property type="molecule type" value="Genomic_DNA"/>
</dbReference>
<sequence length="98" mass="10866">MNSTNPMKNKNTAAFFAQAAIAFGVSAVGMMIGIAYLPIDIWQRLFLGMTGLFVITSSFTLAKVIRDAQEGSTVLSRLDEARLERLLAEHDPYRQPQM</sequence>
<evidence type="ECO:0000313" key="3">
    <source>
        <dbReference type="EMBL" id="SDP35275.1"/>
    </source>
</evidence>
<keyword evidence="1" id="KW-0812">Transmembrane</keyword>
<protein>
    <recommendedName>
        <fullName evidence="2">YiaAB two helix domain-containing protein</fullName>
    </recommendedName>
</protein>
<accession>A0A1H0S0W9</accession>
<dbReference type="PANTHER" id="PTHR37290:SF1">
    <property type="entry name" value="INNER MEMBRANE PROTEIN YIAA"/>
    <property type="match status" value="1"/>
</dbReference>
<evidence type="ECO:0000259" key="2">
    <source>
        <dbReference type="Pfam" id="PF05360"/>
    </source>
</evidence>
<dbReference type="PANTHER" id="PTHR37290">
    <property type="entry name" value="INNER MEMBRANE PROTEIN YIAA-RELATED"/>
    <property type="match status" value="1"/>
</dbReference>